<keyword evidence="2" id="KW-0645">Protease</keyword>
<dbReference type="PROSITE" id="PS51935">
    <property type="entry name" value="NLPC_P60"/>
    <property type="match status" value="1"/>
</dbReference>
<evidence type="ECO:0000313" key="7">
    <source>
        <dbReference type="EMBL" id="SNT33091.1"/>
    </source>
</evidence>
<dbReference type="EMBL" id="FZOF01000021">
    <property type="protein sequence ID" value="SNT33091.1"/>
    <property type="molecule type" value="Genomic_DNA"/>
</dbReference>
<evidence type="ECO:0000313" key="8">
    <source>
        <dbReference type="Proteomes" id="UP000198280"/>
    </source>
</evidence>
<dbReference type="InterPro" id="IPR023346">
    <property type="entry name" value="Lysozyme-like_dom_sf"/>
</dbReference>
<dbReference type="Gene3D" id="3.90.1720.10">
    <property type="entry name" value="endopeptidase domain like (from Nostoc punctiforme)"/>
    <property type="match status" value="1"/>
</dbReference>
<protein>
    <submittedName>
        <fullName evidence="7">Transglycosylase SLT domain-containing protein</fullName>
    </submittedName>
</protein>
<dbReference type="InterPro" id="IPR031304">
    <property type="entry name" value="SLT_2"/>
</dbReference>
<evidence type="ECO:0000256" key="4">
    <source>
        <dbReference type="ARBA" id="ARBA00022807"/>
    </source>
</evidence>
<dbReference type="Proteomes" id="UP000198280">
    <property type="component" value="Unassembled WGS sequence"/>
</dbReference>
<evidence type="ECO:0000256" key="1">
    <source>
        <dbReference type="ARBA" id="ARBA00007074"/>
    </source>
</evidence>
<dbReference type="CDD" id="cd13399">
    <property type="entry name" value="Slt35-like"/>
    <property type="match status" value="1"/>
</dbReference>
<dbReference type="PANTHER" id="PTHR47359:SF3">
    <property type="entry name" value="NLP_P60 DOMAIN-CONTAINING PROTEIN-RELATED"/>
    <property type="match status" value="1"/>
</dbReference>
<dbReference type="InterPro" id="IPR051794">
    <property type="entry name" value="PG_Endopeptidase_C40"/>
</dbReference>
<accession>A0A239LRL4</accession>
<keyword evidence="8" id="KW-1185">Reference proteome</keyword>
<dbReference type="AlphaFoldDB" id="A0A239LRL4"/>
<comment type="similarity">
    <text evidence="1">Belongs to the peptidase C40 family.</text>
</comment>
<dbReference type="Pfam" id="PF00877">
    <property type="entry name" value="NLPC_P60"/>
    <property type="match status" value="1"/>
</dbReference>
<feature type="domain" description="NlpC/P60" evidence="6">
    <location>
        <begin position="229"/>
        <end position="375"/>
    </location>
</feature>
<dbReference type="Pfam" id="PF13406">
    <property type="entry name" value="SLT_2"/>
    <property type="match status" value="1"/>
</dbReference>
<feature type="signal peptide" evidence="5">
    <location>
        <begin position="1"/>
        <end position="22"/>
    </location>
</feature>
<dbReference type="GO" id="GO:0006508">
    <property type="term" value="P:proteolysis"/>
    <property type="evidence" value="ECO:0007669"/>
    <property type="project" value="UniProtKB-KW"/>
</dbReference>
<keyword evidence="4" id="KW-0788">Thiol protease</keyword>
<sequence>MKAIRRSCLLTALLVAAAVCCAGPLGAIVVAGISQTAMTSGLAAVTGIPARMLTAIAHGAQAVHDTSPRCRGMRWQVLAGIATIESNNAAGHTINPGGDISPRILGPRLDGSGAGGNTTAIEDTDDGRWDGDRLFDRAVGPFQFLPATFATYGRDGNRDGRIDPHNADDAALAAATYLCGDGRDLTNEDQLRDAVYSYNHSTAYVTDVLGAIHRYDTTGTTGGGGAAATGDARTVVAAALAQQGVRYSWGGGNATGPAPGICCSPGQHQDGRQIVGFDCSGLTLYAYAQVGVSLPRLAQDQASVGRRIPASAGYGALRPGDLVFYGPNPHGNAGIHHVGIYLGNGQMINAPKPGTRVRIDPLTALPDYAGGARIL</sequence>
<evidence type="ECO:0000256" key="3">
    <source>
        <dbReference type="ARBA" id="ARBA00022801"/>
    </source>
</evidence>
<name>A0A239LRL4_9ACTN</name>
<organism evidence="7 8">
    <name type="scientific">Actinacidiphila glaucinigra</name>
    <dbReference type="NCBI Taxonomy" id="235986"/>
    <lineage>
        <taxon>Bacteria</taxon>
        <taxon>Bacillati</taxon>
        <taxon>Actinomycetota</taxon>
        <taxon>Actinomycetes</taxon>
        <taxon>Kitasatosporales</taxon>
        <taxon>Streptomycetaceae</taxon>
        <taxon>Actinacidiphila</taxon>
    </lineage>
</organism>
<dbReference type="SUPFAM" id="SSF53955">
    <property type="entry name" value="Lysozyme-like"/>
    <property type="match status" value="1"/>
</dbReference>
<dbReference type="GO" id="GO:0008234">
    <property type="term" value="F:cysteine-type peptidase activity"/>
    <property type="evidence" value="ECO:0007669"/>
    <property type="project" value="UniProtKB-KW"/>
</dbReference>
<dbReference type="PANTHER" id="PTHR47359">
    <property type="entry name" value="PEPTIDOGLYCAN DL-ENDOPEPTIDASE CWLO"/>
    <property type="match status" value="1"/>
</dbReference>
<dbReference type="InterPro" id="IPR000064">
    <property type="entry name" value="NLP_P60_dom"/>
</dbReference>
<dbReference type="Gene3D" id="1.10.530.10">
    <property type="match status" value="1"/>
</dbReference>
<reference evidence="7 8" key="1">
    <citation type="submission" date="2017-06" db="EMBL/GenBank/DDBJ databases">
        <authorList>
            <person name="Kim H.J."/>
            <person name="Triplett B.A."/>
        </authorList>
    </citation>
    <scope>NUCLEOTIDE SEQUENCE [LARGE SCALE GENOMIC DNA]</scope>
    <source>
        <strain evidence="7 8">CGMCC 4.1858</strain>
    </source>
</reference>
<feature type="chain" id="PRO_5038380983" evidence="5">
    <location>
        <begin position="23"/>
        <end position="375"/>
    </location>
</feature>
<keyword evidence="5" id="KW-0732">Signal</keyword>
<evidence type="ECO:0000259" key="6">
    <source>
        <dbReference type="PROSITE" id="PS51935"/>
    </source>
</evidence>
<evidence type="ECO:0000256" key="5">
    <source>
        <dbReference type="SAM" id="SignalP"/>
    </source>
</evidence>
<proteinExistence type="inferred from homology"/>
<dbReference type="InterPro" id="IPR038765">
    <property type="entry name" value="Papain-like_cys_pep_sf"/>
</dbReference>
<gene>
    <name evidence="7" type="ORF">SAMN05216252_12121</name>
</gene>
<evidence type="ECO:0000256" key="2">
    <source>
        <dbReference type="ARBA" id="ARBA00022670"/>
    </source>
</evidence>
<keyword evidence="3" id="KW-0378">Hydrolase</keyword>
<dbReference type="SUPFAM" id="SSF54001">
    <property type="entry name" value="Cysteine proteinases"/>
    <property type="match status" value="1"/>
</dbReference>